<dbReference type="Proteomes" id="UP001230654">
    <property type="component" value="Unassembled WGS sequence"/>
</dbReference>
<sequence>MTSVGSPSIRVGGVRDGCYAHDGDKVTVTAHIAPTDAPEQDVAASRAQARVGARALGQVREHAVADRLGVEAHAVSRWRARFARDRLEDLTDESRPGRPQKITDGQVEEVVVKSLAATPKDATHYRADLADLGLKPHLVGTFKLSDPQFIEKVRDVVGLYLAPPEHALVRAWTRRYRSRPWTGQHLCCR</sequence>
<evidence type="ECO:0000313" key="1">
    <source>
        <dbReference type="EMBL" id="MDQ0578032.1"/>
    </source>
</evidence>
<name>A0ABU0NG01_STRRH</name>
<dbReference type="Pfam" id="PF13565">
    <property type="entry name" value="HTH_32"/>
    <property type="match status" value="1"/>
</dbReference>
<organism evidence="1 2">
    <name type="scientific">Streptomyces rishiriensis</name>
    <dbReference type="NCBI Taxonomy" id="68264"/>
    <lineage>
        <taxon>Bacteria</taxon>
        <taxon>Bacillati</taxon>
        <taxon>Actinomycetota</taxon>
        <taxon>Actinomycetes</taxon>
        <taxon>Kitasatosporales</taxon>
        <taxon>Streptomycetaceae</taxon>
        <taxon>Streptomyces</taxon>
    </lineage>
</organism>
<protein>
    <recommendedName>
        <fullName evidence="3">Transposase</fullName>
    </recommendedName>
</protein>
<evidence type="ECO:0000313" key="2">
    <source>
        <dbReference type="Proteomes" id="UP001230654"/>
    </source>
</evidence>
<proteinExistence type="predicted"/>
<gene>
    <name evidence="1" type="ORF">QF030_000210</name>
</gene>
<accession>A0ABU0NG01</accession>
<dbReference type="SUPFAM" id="SSF46689">
    <property type="entry name" value="Homeodomain-like"/>
    <property type="match status" value="1"/>
</dbReference>
<reference evidence="1 2" key="1">
    <citation type="submission" date="2023-07" db="EMBL/GenBank/DDBJ databases">
        <title>Comparative genomics of wheat-associated soil bacteria to identify genetic determinants of phenazine resistance.</title>
        <authorList>
            <person name="Mouncey N."/>
        </authorList>
    </citation>
    <scope>NUCLEOTIDE SEQUENCE [LARGE SCALE GENOMIC DNA]</scope>
    <source>
        <strain evidence="1 2">B2I6</strain>
    </source>
</reference>
<dbReference type="InterPro" id="IPR009057">
    <property type="entry name" value="Homeodomain-like_sf"/>
</dbReference>
<evidence type="ECO:0008006" key="3">
    <source>
        <dbReference type="Google" id="ProtNLM"/>
    </source>
</evidence>
<keyword evidence="2" id="KW-1185">Reference proteome</keyword>
<comment type="caution">
    <text evidence="1">The sequence shown here is derived from an EMBL/GenBank/DDBJ whole genome shotgun (WGS) entry which is preliminary data.</text>
</comment>
<dbReference type="EMBL" id="JAUSWV010000001">
    <property type="protein sequence ID" value="MDQ0578032.1"/>
    <property type="molecule type" value="Genomic_DNA"/>
</dbReference>